<feature type="transmembrane region" description="Helical" evidence="1">
    <location>
        <begin position="574"/>
        <end position="594"/>
    </location>
</feature>
<protein>
    <recommendedName>
        <fullName evidence="5">Flagellar motor switch protein FliG</fullName>
    </recommendedName>
</protein>
<evidence type="ECO:0000313" key="3">
    <source>
        <dbReference type="EMBL" id="RIA45381.1"/>
    </source>
</evidence>
<keyword evidence="1" id="KW-0812">Transmembrane</keyword>
<evidence type="ECO:0000256" key="1">
    <source>
        <dbReference type="SAM" id="Phobius"/>
    </source>
</evidence>
<reference evidence="3 4" key="1">
    <citation type="submission" date="2018-08" db="EMBL/GenBank/DDBJ databases">
        <title>Genomic Encyclopedia of Archaeal and Bacterial Type Strains, Phase II (KMG-II): from individual species to whole genera.</title>
        <authorList>
            <person name="Goeker M."/>
        </authorList>
    </citation>
    <scope>NUCLEOTIDE SEQUENCE [LARGE SCALE GENOMIC DNA]</scope>
    <source>
        <strain evidence="3 4">DSM 5002</strain>
    </source>
</reference>
<dbReference type="EMBL" id="QXDF01000006">
    <property type="protein sequence ID" value="RIA45381.1"/>
    <property type="molecule type" value="Genomic_DNA"/>
</dbReference>
<dbReference type="RefSeq" id="WP_119062631.1">
    <property type="nucleotide sequence ID" value="NZ_QXDF01000006.1"/>
</dbReference>
<name>A0A397PI78_9HYPH</name>
<accession>A0A397PI78</accession>
<dbReference type="OrthoDB" id="7928177at2"/>
<keyword evidence="2" id="KW-0732">Signal</keyword>
<evidence type="ECO:0008006" key="5">
    <source>
        <dbReference type="Google" id="ProtNLM"/>
    </source>
</evidence>
<organism evidence="3 4">
    <name type="scientific">Dichotomicrobium thermohalophilum</name>
    <dbReference type="NCBI Taxonomy" id="933063"/>
    <lineage>
        <taxon>Bacteria</taxon>
        <taxon>Pseudomonadati</taxon>
        <taxon>Pseudomonadota</taxon>
        <taxon>Alphaproteobacteria</taxon>
        <taxon>Hyphomicrobiales</taxon>
        <taxon>Hyphomicrobiaceae</taxon>
        <taxon>Dichotomicrobium</taxon>
    </lineage>
</organism>
<sequence length="619" mass="67595">MRRLFRSATALVTASAIALTAVLPRQPAIAQTSGDAPVAGTLSPSECRQLDDENVRAAIGSITQQRLKAELSGLNYAALVQQQWTETRMDARIDEQIDIAIQEVRADTDWFDRAYSTISRDQAEEFAIAVAEKTYTSEAFRNAMSDLTTAIGKDIGARLETAAAAASGPAVSCMRLALEARYGGAIAQSFVQQTETSLDVAAQSGTPAITTGDLVFQGSEAIGGLLLVMTRRMIARMVAQMGRRLAGAIATRIVSSFTGLIGLALIVKDLIDAGEGVFPLIEERMKSDDSKQLIKTEIAESISGFVNENIETISQETAANMFAMWQSFQDRYDLLLSLADQNAAFKDFLREREAKELARLGEIVELIVQQEGEPAVFERLEGSSLKTALDTLSLDGIEIARQTRSLESGIAWSKLAGDRVDEVLRFDVYSRIRPEQISQPELNRLLSVDDSTAVYRLAALPSVARERLLALPPAKVRSLATRLDEEELAALARYETELPEKSARALLDSVSENPARMEKLARFGLQEAVLASADEDAAIDMLLNPGGTFSLFGMVNDFGKVRAGQVEPRVFVEAYTWTLAVTALALLIFIILVARMIRGRRTTIIVKDQHGREIGRGKE</sequence>
<gene>
    <name evidence="3" type="ORF">BXY53_2802</name>
</gene>
<proteinExistence type="predicted"/>
<evidence type="ECO:0000313" key="4">
    <source>
        <dbReference type="Proteomes" id="UP000266273"/>
    </source>
</evidence>
<comment type="caution">
    <text evidence="3">The sequence shown here is derived from an EMBL/GenBank/DDBJ whole genome shotgun (WGS) entry which is preliminary data.</text>
</comment>
<feature type="signal peptide" evidence="2">
    <location>
        <begin position="1"/>
        <end position="30"/>
    </location>
</feature>
<keyword evidence="1" id="KW-0472">Membrane</keyword>
<keyword evidence="4" id="KW-1185">Reference proteome</keyword>
<dbReference type="AlphaFoldDB" id="A0A397PI78"/>
<feature type="chain" id="PRO_5017385282" description="Flagellar motor switch protein FliG" evidence="2">
    <location>
        <begin position="31"/>
        <end position="619"/>
    </location>
</feature>
<evidence type="ECO:0000256" key="2">
    <source>
        <dbReference type="SAM" id="SignalP"/>
    </source>
</evidence>
<keyword evidence="1" id="KW-1133">Transmembrane helix</keyword>
<dbReference type="Proteomes" id="UP000266273">
    <property type="component" value="Unassembled WGS sequence"/>
</dbReference>